<evidence type="ECO:0000256" key="7">
    <source>
        <dbReference type="ARBA" id="ARBA00030520"/>
    </source>
</evidence>
<evidence type="ECO:0000256" key="4">
    <source>
        <dbReference type="ARBA" id="ARBA00022840"/>
    </source>
</evidence>
<gene>
    <name evidence="9" type="ORF">NCGR_LOCUS50696</name>
</gene>
<sequence>MSSNPDEPRSHAWTGCLLNNESEVQQSWDENDVFEADAGSEPPGPGEKFFWNFPYPYMNGLLHLGFAFSLSKLEFGVAYHRLCGSNAILSFAFHCTGMPIKASADKLAREIQQFGNPPVVAQNGRRVLVLQWQMLSRLMLLCQINLRARSPIAPKAGAHKYQWEQGLLLILHTNQVVVPSDSPNDFMALQDLITKPESLSDSTLYMAYYTVVHLFAKWQHVWKEMSSIRPEEITDEVWDFVFCDGPAPKSDIPPALLSKMKQEFQYWYPFDIQHFKICPRCDGMDDANFVTETANSAVMRLTKEISWMEEVTAAESELRTGPPTTYADHVFANEMGIAIKETEKSYNAFMFRDALKSGFYDQLARDYRLSCGAAGMNLDLLWQFMDVQTPDQAHHPHLPTLSC</sequence>
<dbReference type="OrthoDB" id="767562at2759"/>
<dbReference type="EC" id="6.1.1.4" evidence="1"/>
<feature type="domain" description="Aminoacyl-tRNA synthetase class Ia" evidence="8">
    <location>
        <begin position="24"/>
        <end position="106"/>
    </location>
</feature>
<keyword evidence="10" id="KW-1185">Reference proteome</keyword>
<dbReference type="InterPro" id="IPR004493">
    <property type="entry name" value="Leu-tRNA-synth_Ia_arc/euk"/>
</dbReference>
<evidence type="ECO:0000256" key="2">
    <source>
        <dbReference type="ARBA" id="ARBA00022598"/>
    </source>
</evidence>
<evidence type="ECO:0000256" key="6">
    <source>
        <dbReference type="ARBA" id="ARBA00023146"/>
    </source>
</evidence>
<proteinExistence type="predicted"/>
<dbReference type="GO" id="GO:0005524">
    <property type="term" value="F:ATP binding"/>
    <property type="evidence" value="ECO:0007669"/>
    <property type="project" value="UniProtKB-KW"/>
</dbReference>
<evidence type="ECO:0000259" key="8">
    <source>
        <dbReference type="Pfam" id="PF00133"/>
    </source>
</evidence>
<evidence type="ECO:0000256" key="1">
    <source>
        <dbReference type="ARBA" id="ARBA00013164"/>
    </source>
</evidence>
<keyword evidence="3" id="KW-0547">Nucleotide-binding</keyword>
<dbReference type="AlphaFoldDB" id="A0A811RBH0"/>
<dbReference type="GO" id="GO:0006429">
    <property type="term" value="P:leucyl-tRNA aminoacylation"/>
    <property type="evidence" value="ECO:0007669"/>
    <property type="project" value="InterPro"/>
</dbReference>
<dbReference type="EMBL" id="CAJGYO010000014">
    <property type="protein sequence ID" value="CAD6267391.1"/>
    <property type="molecule type" value="Genomic_DNA"/>
</dbReference>
<organism evidence="9 10">
    <name type="scientific">Miscanthus lutarioriparius</name>
    <dbReference type="NCBI Taxonomy" id="422564"/>
    <lineage>
        <taxon>Eukaryota</taxon>
        <taxon>Viridiplantae</taxon>
        <taxon>Streptophyta</taxon>
        <taxon>Embryophyta</taxon>
        <taxon>Tracheophyta</taxon>
        <taxon>Spermatophyta</taxon>
        <taxon>Magnoliopsida</taxon>
        <taxon>Liliopsida</taxon>
        <taxon>Poales</taxon>
        <taxon>Poaceae</taxon>
        <taxon>PACMAD clade</taxon>
        <taxon>Panicoideae</taxon>
        <taxon>Andropogonodae</taxon>
        <taxon>Andropogoneae</taxon>
        <taxon>Saccharinae</taxon>
        <taxon>Miscanthus</taxon>
    </lineage>
</organism>
<name>A0A811RBH0_9POAL</name>
<dbReference type="GO" id="GO:0004823">
    <property type="term" value="F:leucine-tRNA ligase activity"/>
    <property type="evidence" value="ECO:0007669"/>
    <property type="project" value="UniProtKB-EC"/>
</dbReference>
<keyword evidence="4" id="KW-0067">ATP-binding</keyword>
<dbReference type="InterPro" id="IPR014729">
    <property type="entry name" value="Rossmann-like_a/b/a_fold"/>
</dbReference>
<comment type="caution">
    <text evidence="9">The sequence shown here is derived from an EMBL/GenBank/DDBJ whole genome shotgun (WGS) entry which is preliminary data.</text>
</comment>
<keyword evidence="2" id="KW-0436">Ligase</keyword>
<dbReference type="InterPro" id="IPR002300">
    <property type="entry name" value="aa-tRNA-synth_Ia"/>
</dbReference>
<keyword evidence="6" id="KW-0030">Aminoacyl-tRNA synthetase</keyword>
<keyword evidence="5" id="KW-0648">Protein biosynthesis</keyword>
<reference evidence="9" key="1">
    <citation type="submission" date="2020-10" db="EMBL/GenBank/DDBJ databases">
        <authorList>
            <person name="Han B."/>
            <person name="Lu T."/>
            <person name="Zhao Q."/>
            <person name="Huang X."/>
            <person name="Zhao Y."/>
        </authorList>
    </citation>
    <scope>NUCLEOTIDE SEQUENCE</scope>
</reference>
<accession>A0A811RBH0</accession>
<evidence type="ECO:0000256" key="5">
    <source>
        <dbReference type="ARBA" id="ARBA00022917"/>
    </source>
</evidence>
<evidence type="ECO:0000313" key="10">
    <source>
        <dbReference type="Proteomes" id="UP000604825"/>
    </source>
</evidence>
<evidence type="ECO:0000256" key="3">
    <source>
        <dbReference type="ARBA" id="ARBA00022741"/>
    </source>
</evidence>
<dbReference type="Gene3D" id="3.40.50.620">
    <property type="entry name" value="HUPs"/>
    <property type="match status" value="2"/>
</dbReference>
<protein>
    <recommendedName>
        <fullName evidence="1">leucine--tRNA ligase</fullName>
        <ecNumber evidence="1">6.1.1.4</ecNumber>
    </recommendedName>
    <alternativeName>
        <fullName evidence="7">Leucyl-tRNA synthetase</fullName>
    </alternativeName>
</protein>
<dbReference type="PANTHER" id="PTHR45794:SF2">
    <property type="entry name" value="LEUCINE--TRNA LIGASE"/>
    <property type="match status" value="1"/>
</dbReference>
<evidence type="ECO:0000313" key="9">
    <source>
        <dbReference type="EMBL" id="CAD6267391.1"/>
    </source>
</evidence>
<dbReference type="Proteomes" id="UP000604825">
    <property type="component" value="Unassembled WGS sequence"/>
</dbReference>
<dbReference type="PANTHER" id="PTHR45794">
    <property type="entry name" value="LEUCYL-TRNA SYNTHETASE"/>
    <property type="match status" value="1"/>
</dbReference>
<dbReference type="SUPFAM" id="SSF52374">
    <property type="entry name" value="Nucleotidylyl transferase"/>
    <property type="match status" value="1"/>
</dbReference>
<dbReference type="Pfam" id="PF00133">
    <property type="entry name" value="tRNA-synt_1"/>
    <property type="match status" value="1"/>
</dbReference>